<keyword evidence="7 15" id="KW-1133">Transmembrane helix</keyword>
<comment type="cofactor">
    <cofactor evidence="13">
        <name>heme</name>
        <dbReference type="ChEBI" id="CHEBI:30413"/>
    </cofactor>
</comment>
<comment type="subcellular location">
    <subcellularLocation>
        <location evidence="1">Membrane</location>
        <topology evidence="1">Single-pass type II membrane protein</topology>
    </subcellularLocation>
</comment>
<evidence type="ECO:0000256" key="13">
    <source>
        <dbReference type="PIRSR" id="PIRSR602401-1"/>
    </source>
</evidence>
<evidence type="ECO:0000256" key="8">
    <source>
        <dbReference type="ARBA" id="ARBA00023002"/>
    </source>
</evidence>
<dbReference type="GO" id="GO:0005506">
    <property type="term" value="F:iron ion binding"/>
    <property type="evidence" value="ECO:0007669"/>
    <property type="project" value="InterPro"/>
</dbReference>
<evidence type="ECO:0000256" key="9">
    <source>
        <dbReference type="ARBA" id="ARBA00023004"/>
    </source>
</evidence>
<sequence length="516" mass="59144">MKIFTIFTIFPSWLLVTLLASLFFIFYTFLHINLKSKNNPSIYNLPPNPPNLPIIGNFHQLLGKPRHQALWQLSKQYGPVLQFQMGSKPFLIISSPIMAKQILKTQDHIFCSRPFSKATQRITYNYSDIAFSPQSHHRREMRKILVSDLLGPKRSRVFNNVLVTEIETMVRELALRLRPPNVAVNLNELFIATVKEVVCKVAFGGDYRRQPVNGPSWEVVVDEAQEMLGGSVGDFFPWAGRVIDRVSGWSRRMERCFTNLDAYIETVIDDHRKDQRVEDDDDDKDFVHVLLELSSEDNDSGYRLTKEDIKALIMNVLTGGVDTTVVTLVWAMSEIVRNVRVMKKLQTEIRNHTGRRKQKLDISDITEMTYLKMVVKETFRIHPPAPLLIPHECMSHCQVGGYDVFPGTSALINAWGIGRDPSVWGENAGEFYPERFEKFEVDFEMVPFGGGRRSCPAMNSAPVTIEFVIANLLYGFDWEVPNGVKNEDLNMEDEGTLILRKKVPLCLVPTKYKWKD</sequence>
<dbReference type="GO" id="GO:0016020">
    <property type="term" value="C:membrane"/>
    <property type="evidence" value="ECO:0007669"/>
    <property type="project" value="UniProtKB-SubCell"/>
</dbReference>
<evidence type="ECO:0000313" key="16">
    <source>
        <dbReference type="EMBL" id="KAK9078606.1"/>
    </source>
</evidence>
<dbReference type="PRINTS" id="PR00463">
    <property type="entry name" value="EP450I"/>
</dbReference>
<reference evidence="16 17" key="1">
    <citation type="submission" date="2024-04" db="EMBL/GenBank/DDBJ databases">
        <title>The reference genome of an endangered Asteraceae, Deinandra increscens subsp. villosa, native to the Central Coast of California.</title>
        <authorList>
            <person name="Guilliams M."/>
            <person name="Hasenstab-Lehman K."/>
            <person name="Meyer R."/>
            <person name="Mcevoy S."/>
        </authorList>
    </citation>
    <scope>NUCLEOTIDE SEQUENCE [LARGE SCALE GENOMIC DNA]</scope>
    <source>
        <tissue evidence="16">Leaf</tissue>
    </source>
</reference>
<dbReference type="PANTHER" id="PTHR47955:SF9">
    <property type="entry name" value="PREMNASPIRODIENE OXYGENASE-LIKE"/>
    <property type="match status" value="1"/>
</dbReference>
<protein>
    <recommendedName>
        <fullName evidence="18">Cytochrome P450</fullName>
    </recommendedName>
</protein>
<keyword evidence="11 15" id="KW-0472">Membrane</keyword>
<dbReference type="InterPro" id="IPR002401">
    <property type="entry name" value="Cyt_P450_E_grp-I"/>
</dbReference>
<dbReference type="InterPro" id="IPR001128">
    <property type="entry name" value="Cyt_P450"/>
</dbReference>
<dbReference type="SUPFAM" id="SSF48264">
    <property type="entry name" value="Cytochrome P450"/>
    <property type="match status" value="1"/>
</dbReference>
<dbReference type="GO" id="GO:0020037">
    <property type="term" value="F:heme binding"/>
    <property type="evidence" value="ECO:0007669"/>
    <property type="project" value="InterPro"/>
</dbReference>
<evidence type="ECO:0008006" key="18">
    <source>
        <dbReference type="Google" id="ProtNLM"/>
    </source>
</evidence>
<evidence type="ECO:0000256" key="7">
    <source>
        <dbReference type="ARBA" id="ARBA00022989"/>
    </source>
</evidence>
<evidence type="ECO:0000256" key="6">
    <source>
        <dbReference type="ARBA" id="ARBA00022968"/>
    </source>
</evidence>
<dbReference type="GO" id="GO:0051762">
    <property type="term" value="P:sesquiterpene biosynthetic process"/>
    <property type="evidence" value="ECO:0007669"/>
    <property type="project" value="UniProtKB-ARBA"/>
</dbReference>
<evidence type="ECO:0000256" key="14">
    <source>
        <dbReference type="RuleBase" id="RU000461"/>
    </source>
</evidence>
<organism evidence="16 17">
    <name type="scientific">Deinandra increscens subsp. villosa</name>
    <dbReference type="NCBI Taxonomy" id="3103831"/>
    <lineage>
        <taxon>Eukaryota</taxon>
        <taxon>Viridiplantae</taxon>
        <taxon>Streptophyta</taxon>
        <taxon>Embryophyta</taxon>
        <taxon>Tracheophyta</taxon>
        <taxon>Spermatophyta</taxon>
        <taxon>Magnoliopsida</taxon>
        <taxon>eudicotyledons</taxon>
        <taxon>Gunneridae</taxon>
        <taxon>Pentapetalae</taxon>
        <taxon>asterids</taxon>
        <taxon>campanulids</taxon>
        <taxon>Asterales</taxon>
        <taxon>Asteraceae</taxon>
        <taxon>Asteroideae</taxon>
        <taxon>Heliantheae alliance</taxon>
        <taxon>Madieae</taxon>
        <taxon>Madiinae</taxon>
        <taxon>Deinandra</taxon>
    </lineage>
</organism>
<keyword evidence="12" id="KW-0325">Glycoprotein</keyword>
<keyword evidence="3 13" id="KW-0349">Heme</keyword>
<name>A0AAP0DPJ6_9ASTR</name>
<evidence type="ECO:0000256" key="11">
    <source>
        <dbReference type="ARBA" id="ARBA00023136"/>
    </source>
</evidence>
<dbReference type="InterPro" id="IPR017972">
    <property type="entry name" value="Cyt_P450_CS"/>
</dbReference>
<keyword evidence="8 14" id="KW-0560">Oxidoreductase</keyword>
<feature type="binding site" description="axial binding residue" evidence="13">
    <location>
        <position position="455"/>
    </location>
    <ligand>
        <name>heme</name>
        <dbReference type="ChEBI" id="CHEBI:30413"/>
    </ligand>
    <ligandPart>
        <name>Fe</name>
        <dbReference type="ChEBI" id="CHEBI:18248"/>
    </ligandPart>
</feature>
<keyword evidence="9 13" id="KW-0408">Iron</keyword>
<evidence type="ECO:0000256" key="1">
    <source>
        <dbReference type="ARBA" id="ARBA00004606"/>
    </source>
</evidence>
<dbReference type="CDD" id="cd11072">
    <property type="entry name" value="CYP71-like"/>
    <property type="match status" value="1"/>
</dbReference>
<dbReference type="Gene3D" id="1.10.630.10">
    <property type="entry name" value="Cytochrome P450"/>
    <property type="match status" value="1"/>
</dbReference>
<dbReference type="AlphaFoldDB" id="A0AAP0DPJ6"/>
<evidence type="ECO:0000256" key="15">
    <source>
        <dbReference type="SAM" id="Phobius"/>
    </source>
</evidence>
<comment type="similarity">
    <text evidence="2 14">Belongs to the cytochrome P450 family.</text>
</comment>
<dbReference type="Proteomes" id="UP001408789">
    <property type="component" value="Unassembled WGS sequence"/>
</dbReference>
<dbReference type="Pfam" id="PF00067">
    <property type="entry name" value="p450"/>
    <property type="match status" value="1"/>
</dbReference>
<dbReference type="GO" id="GO:0004497">
    <property type="term" value="F:monooxygenase activity"/>
    <property type="evidence" value="ECO:0007669"/>
    <property type="project" value="UniProtKB-KW"/>
</dbReference>
<keyword evidence="5 13" id="KW-0479">Metal-binding</keyword>
<comment type="caution">
    <text evidence="16">The sequence shown here is derived from an EMBL/GenBank/DDBJ whole genome shotgun (WGS) entry which is preliminary data.</text>
</comment>
<gene>
    <name evidence="16" type="ORF">SSX86_002663</name>
</gene>
<keyword evidence="10 14" id="KW-0503">Monooxygenase</keyword>
<evidence type="ECO:0000256" key="2">
    <source>
        <dbReference type="ARBA" id="ARBA00010617"/>
    </source>
</evidence>
<dbReference type="PROSITE" id="PS00086">
    <property type="entry name" value="CYTOCHROME_P450"/>
    <property type="match status" value="1"/>
</dbReference>
<accession>A0AAP0DPJ6</accession>
<keyword evidence="4 15" id="KW-0812">Transmembrane</keyword>
<evidence type="ECO:0000256" key="5">
    <source>
        <dbReference type="ARBA" id="ARBA00022723"/>
    </source>
</evidence>
<evidence type="ECO:0000256" key="12">
    <source>
        <dbReference type="ARBA" id="ARBA00023180"/>
    </source>
</evidence>
<proteinExistence type="inferred from homology"/>
<dbReference type="FunFam" id="1.10.630.10:FF:000043">
    <property type="entry name" value="Cytochrome P450 99A2"/>
    <property type="match status" value="1"/>
</dbReference>
<evidence type="ECO:0000256" key="3">
    <source>
        <dbReference type="ARBA" id="ARBA00022617"/>
    </source>
</evidence>
<dbReference type="InterPro" id="IPR036396">
    <property type="entry name" value="Cyt_P450_sf"/>
</dbReference>
<evidence type="ECO:0000256" key="10">
    <source>
        <dbReference type="ARBA" id="ARBA00023033"/>
    </source>
</evidence>
<evidence type="ECO:0000256" key="4">
    <source>
        <dbReference type="ARBA" id="ARBA00022692"/>
    </source>
</evidence>
<dbReference type="PRINTS" id="PR00385">
    <property type="entry name" value="P450"/>
</dbReference>
<keyword evidence="17" id="KW-1185">Reference proteome</keyword>
<feature type="transmembrane region" description="Helical" evidence="15">
    <location>
        <begin position="6"/>
        <end position="30"/>
    </location>
</feature>
<dbReference type="GO" id="GO:0016705">
    <property type="term" value="F:oxidoreductase activity, acting on paired donors, with incorporation or reduction of molecular oxygen"/>
    <property type="evidence" value="ECO:0007669"/>
    <property type="project" value="InterPro"/>
</dbReference>
<evidence type="ECO:0000313" key="17">
    <source>
        <dbReference type="Proteomes" id="UP001408789"/>
    </source>
</evidence>
<dbReference type="EMBL" id="JBCNJP010000006">
    <property type="protein sequence ID" value="KAK9078606.1"/>
    <property type="molecule type" value="Genomic_DNA"/>
</dbReference>
<dbReference type="PANTHER" id="PTHR47955">
    <property type="entry name" value="CYTOCHROME P450 FAMILY 71 PROTEIN"/>
    <property type="match status" value="1"/>
</dbReference>
<keyword evidence="6" id="KW-0735">Signal-anchor</keyword>